<comment type="caution">
    <text evidence="1">The sequence shown here is derived from an EMBL/GenBank/DDBJ whole genome shotgun (WGS) entry which is preliminary data.</text>
</comment>
<dbReference type="AlphaFoldDB" id="A0AAV1JD56"/>
<dbReference type="EMBL" id="CAVLEF010000008">
    <property type="protein sequence ID" value="CAK1546520.1"/>
    <property type="molecule type" value="Genomic_DNA"/>
</dbReference>
<protein>
    <submittedName>
        <fullName evidence="1">Uncharacterized protein</fullName>
    </submittedName>
</protein>
<sequence length="154" mass="18291">MDYVKIEDHVLLDQENYKAYMENLQKSHQVDSMDYQHNITLEQIQMAMQSSLNPNSLVHNFQLPLSPRQMSTLMLKTNHLTRTLNFHEIPAHLQKNELELMNELRHEELINQNINRNLELCRSDLVQNLNRNDLAQNLNRNIELARNDLAQNYN</sequence>
<gene>
    <name evidence="1" type="ORF">LNINA_LOCUS6085</name>
</gene>
<accession>A0AAV1JD56</accession>
<evidence type="ECO:0000313" key="1">
    <source>
        <dbReference type="EMBL" id="CAK1546520.1"/>
    </source>
</evidence>
<name>A0AAV1JD56_9NEOP</name>
<reference evidence="1 2" key="1">
    <citation type="submission" date="2023-11" db="EMBL/GenBank/DDBJ databases">
        <authorList>
            <person name="Okamura Y."/>
        </authorList>
    </citation>
    <scope>NUCLEOTIDE SEQUENCE [LARGE SCALE GENOMIC DNA]</scope>
</reference>
<proteinExistence type="predicted"/>
<keyword evidence="2" id="KW-1185">Reference proteome</keyword>
<evidence type="ECO:0000313" key="2">
    <source>
        <dbReference type="Proteomes" id="UP001497472"/>
    </source>
</evidence>
<dbReference type="Proteomes" id="UP001497472">
    <property type="component" value="Unassembled WGS sequence"/>
</dbReference>
<organism evidence="1 2">
    <name type="scientific">Leptosia nina</name>
    <dbReference type="NCBI Taxonomy" id="320188"/>
    <lineage>
        <taxon>Eukaryota</taxon>
        <taxon>Metazoa</taxon>
        <taxon>Ecdysozoa</taxon>
        <taxon>Arthropoda</taxon>
        <taxon>Hexapoda</taxon>
        <taxon>Insecta</taxon>
        <taxon>Pterygota</taxon>
        <taxon>Neoptera</taxon>
        <taxon>Endopterygota</taxon>
        <taxon>Lepidoptera</taxon>
        <taxon>Glossata</taxon>
        <taxon>Ditrysia</taxon>
        <taxon>Papilionoidea</taxon>
        <taxon>Pieridae</taxon>
        <taxon>Pierinae</taxon>
        <taxon>Leptosia</taxon>
    </lineage>
</organism>